<evidence type="ECO:0000313" key="2">
    <source>
        <dbReference type="Proteomes" id="UP000325291"/>
    </source>
</evidence>
<proteinExistence type="predicted"/>
<comment type="caution">
    <text evidence="1">The sequence shown here is derived from an EMBL/GenBank/DDBJ whole genome shotgun (WGS) entry which is preliminary data.</text>
</comment>
<dbReference type="Proteomes" id="UP000325291">
    <property type="component" value="Unassembled WGS sequence"/>
</dbReference>
<keyword evidence="2" id="KW-1185">Reference proteome</keyword>
<protein>
    <submittedName>
        <fullName evidence="1">Uncharacterized protein</fullName>
    </submittedName>
</protein>
<evidence type="ECO:0000313" key="1">
    <source>
        <dbReference type="EMBL" id="KAA0909952.1"/>
    </source>
</evidence>
<reference evidence="1 2" key="1">
    <citation type="submission" date="2019-07" db="EMBL/GenBank/DDBJ databases">
        <title>Aquicoccus porphyridii gen. nov., sp. nov., isolated from a small marine red alga, Porphyridium marinum.</title>
        <authorList>
            <person name="Liu L."/>
        </authorList>
    </citation>
    <scope>NUCLEOTIDE SEQUENCE [LARGE SCALE GENOMIC DNA]</scope>
    <source>
        <strain evidence="1 2">L1 8-17</strain>
    </source>
</reference>
<organism evidence="1 2">
    <name type="scientific">Aquicoccus porphyridii</name>
    <dbReference type="NCBI Taxonomy" id="1852029"/>
    <lineage>
        <taxon>Bacteria</taxon>
        <taxon>Pseudomonadati</taxon>
        <taxon>Pseudomonadota</taxon>
        <taxon>Alphaproteobacteria</taxon>
        <taxon>Rhodobacterales</taxon>
        <taxon>Paracoccaceae</taxon>
        <taxon>Aquicoccus</taxon>
    </lineage>
</organism>
<dbReference type="EMBL" id="VINQ01000021">
    <property type="protein sequence ID" value="KAA0909952.1"/>
    <property type="molecule type" value="Genomic_DNA"/>
</dbReference>
<dbReference type="AlphaFoldDB" id="A0A5A9YYK7"/>
<name>A0A5A9YYK7_9RHOB</name>
<sequence>MSTRSVLWISTDHLGQGIGVVSERLAQHRASVLRPILELEKKGEPISAAIGGAAWELGLAKGHT</sequence>
<gene>
    <name evidence="1" type="ORF">FLO80_19020</name>
</gene>
<accession>A0A5A9YYK7</accession>